<comment type="similarity">
    <text evidence="1">Belongs to the bactofilin family.</text>
</comment>
<keyword evidence="3" id="KW-1185">Reference proteome</keyword>
<dbReference type="InterPro" id="IPR007607">
    <property type="entry name" value="BacA/B"/>
</dbReference>
<dbReference type="Pfam" id="PF04519">
    <property type="entry name" value="Bactofilin"/>
    <property type="match status" value="1"/>
</dbReference>
<dbReference type="PANTHER" id="PTHR35024:SF4">
    <property type="entry name" value="POLYMER-FORMING CYTOSKELETAL PROTEIN"/>
    <property type="match status" value="1"/>
</dbReference>
<evidence type="ECO:0000313" key="2">
    <source>
        <dbReference type="EMBL" id="ROR98796.1"/>
    </source>
</evidence>
<reference evidence="2 3" key="1">
    <citation type="submission" date="2018-11" db="EMBL/GenBank/DDBJ databases">
        <title>Genomic Encyclopedia of Type Strains, Phase IV (KMG-IV): sequencing the most valuable type-strain genomes for metagenomic binning, comparative biology and taxonomic classification.</title>
        <authorList>
            <person name="Goeker M."/>
        </authorList>
    </citation>
    <scope>NUCLEOTIDE SEQUENCE [LARGE SCALE GENOMIC DNA]</scope>
    <source>
        <strain evidence="2 3">DSM 100316</strain>
    </source>
</reference>
<dbReference type="Proteomes" id="UP000275394">
    <property type="component" value="Unassembled WGS sequence"/>
</dbReference>
<dbReference type="OrthoDB" id="5294247at2"/>
<gene>
    <name evidence="2" type="ORF">EDC56_3031</name>
</gene>
<organism evidence="2 3">
    <name type="scientific">Sinobacterium caligoides</name>
    <dbReference type="NCBI Taxonomy" id="933926"/>
    <lineage>
        <taxon>Bacteria</taxon>
        <taxon>Pseudomonadati</taxon>
        <taxon>Pseudomonadota</taxon>
        <taxon>Gammaproteobacteria</taxon>
        <taxon>Cellvibrionales</taxon>
        <taxon>Spongiibacteraceae</taxon>
        <taxon>Sinobacterium</taxon>
    </lineage>
</organism>
<sequence length="143" mass="14977">MFGKKSSTATFSNATTLVAYGTLIKGDIQFAGTLEIEGRIEGNISAESGSKATVRILERGEVEGDINVPSAIVNGRVAGNVYSNEHLELASNAVIDGSVHYNVIEMAKGAQVNGNLMHATDQPEVKAIEHFADGVADGEAEPC</sequence>
<comment type="caution">
    <text evidence="2">The sequence shown here is derived from an EMBL/GenBank/DDBJ whole genome shotgun (WGS) entry which is preliminary data.</text>
</comment>
<evidence type="ECO:0000313" key="3">
    <source>
        <dbReference type="Proteomes" id="UP000275394"/>
    </source>
</evidence>
<proteinExistence type="inferred from homology"/>
<protein>
    <submittedName>
        <fullName evidence="2">Cytoskeletal protein CcmA (Bactofilin family)</fullName>
    </submittedName>
</protein>
<dbReference type="PANTHER" id="PTHR35024">
    <property type="entry name" value="HYPOTHETICAL CYTOSOLIC PROTEIN"/>
    <property type="match status" value="1"/>
</dbReference>
<dbReference type="RefSeq" id="WP_123713375.1">
    <property type="nucleotide sequence ID" value="NZ_RKHR01000006.1"/>
</dbReference>
<dbReference type="EMBL" id="RKHR01000006">
    <property type="protein sequence ID" value="ROR98796.1"/>
    <property type="molecule type" value="Genomic_DNA"/>
</dbReference>
<evidence type="ECO:0000256" key="1">
    <source>
        <dbReference type="ARBA" id="ARBA00044755"/>
    </source>
</evidence>
<name>A0A3N2DG70_9GAMM</name>
<accession>A0A3N2DG70</accession>
<dbReference type="AlphaFoldDB" id="A0A3N2DG70"/>